<keyword evidence="10 22" id="KW-1133">Transmembrane helix</keyword>
<evidence type="ECO:0000256" key="16">
    <source>
        <dbReference type="ARBA" id="ARBA00038053"/>
    </source>
</evidence>
<evidence type="ECO:0000256" key="11">
    <source>
        <dbReference type="ARBA" id="ARBA00023136"/>
    </source>
</evidence>
<feature type="transmembrane region" description="Helical" evidence="22">
    <location>
        <begin position="82"/>
        <end position="100"/>
    </location>
</feature>
<keyword evidence="4" id="KW-0132">Cell division</keyword>
<evidence type="ECO:0000256" key="15">
    <source>
        <dbReference type="ARBA" id="ARBA00033270"/>
    </source>
</evidence>
<keyword evidence="5" id="KW-0328">Glycosyltransferase</keyword>
<evidence type="ECO:0000256" key="4">
    <source>
        <dbReference type="ARBA" id="ARBA00022618"/>
    </source>
</evidence>
<feature type="transmembrane region" description="Helical" evidence="22">
    <location>
        <begin position="193"/>
        <end position="210"/>
    </location>
</feature>
<evidence type="ECO:0000313" key="24">
    <source>
        <dbReference type="Proteomes" id="UP001057877"/>
    </source>
</evidence>
<keyword evidence="12" id="KW-0131">Cell cycle</keyword>
<dbReference type="PANTHER" id="PTHR30474">
    <property type="entry name" value="CELL CYCLE PROTEIN"/>
    <property type="match status" value="1"/>
</dbReference>
<keyword evidence="9" id="KW-0573">Peptidoglycan synthesis</keyword>
<keyword evidence="11 22" id="KW-0472">Membrane</keyword>
<dbReference type="InterPro" id="IPR013437">
    <property type="entry name" value="FtsW"/>
</dbReference>
<evidence type="ECO:0000313" key="23">
    <source>
        <dbReference type="EMBL" id="UVI27856.1"/>
    </source>
</evidence>
<proteinExistence type="inferred from homology"/>
<dbReference type="EMBL" id="CP091430">
    <property type="protein sequence ID" value="UVI27856.1"/>
    <property type="molecule type" value="Genomic_DNA"/>
</dbReference>
<evidence type="ECO:0000256" key="7">
    <source>
        <dbReference type="ARBA" id="ARBA00022692"/>
    </source>
</evidence>
<feature type="transmembrane region" description="Helical" evidence="22">
    <location>
        <begin position="315"/>
        <end position="340"/>
    </location>
</feature>
<evidence type="ECO:0000256" key="14">
    <source>
        <dbReference type="ARBA" id="ARBA00032370"/>
    </source>
</evidence>
<dbReference type="InterPro" id="IPR001182">
    <property type="entry name" value="FtsW/RodA"/>
</dbReference>
<evidence type="ECO:0000256" key="8">
    <source>
        <dbReference type="ARBA" id="ARBA00022960"/>
    </source>
</evidence>
<evidence type="ECO:0000256" key="20">
    <source>
        <dbReference type="ARBA" id="ARBA00049902"/>
    </source>
</evidence>
<gene>
    <name evidence="23" type="primary">ftsW</name>
    <name evidence="23" type="ORF">L1F29_20620</name>
</gene>
<evidence type="ECO:0000256" key="9">
    <source>
        <dbReference type="ARBA" id="ARBA00022984"/>
    </source>
</evidence>
<comment type="similarity">
    <text evidence="16">Belongs to the SEDS family. FtsW subfamily.</text>
</comment>
<reference evidence="23" key="1">
    <citation type="submission" date="2022-01" db="EMBL/GenBank/DDBJ databases">
        <title>Paenibacillus spongiae sp. nov., isolated from marine sponge.</title>
        <authorList>
            <person name="Li Z."/>
            <person name="Zhang M."/>
        </authorList>
    </citation>
    <scope>NUCLEOTIDE SEQUENCE</scope>
    <source>
        <strain evidence="23">PHS-Z3</strain>
    </source>
</reference>
<feature type="transmembrane region" description="Helical" evidence="22">
    <location>
        <begin position="171"/>
        <end position="188"/>
    </location>
</feature>
<dbReference type="PANTHER" id="PTHR30474:SF2">
    <property type="entry name" value="PEPTIDOGLYCAN GLYCOSYLTRANSFERASE FTSW-RELATED"/>
    <property type="match status" value="1"/>
</dbReference>
<evidence type="ECO:0000256" key="21">
    <source>
        <dbReference type="ARBA" id="ARBA00049966"/>
    </source>
</evidence>
<comment type="subcellular location">
    <subcellularLocation>
        <location evidence="1">Cell membrane</location>
        <topology evidence="1">Multi-pass membrane protein</topology>
    </subcellularLocation>
</comment>
<protein>
    <recommendedName>
        <fullName evidence="17">Probable peptidoglycan glycosyltransferase FtsW</fullName>
        <ecNumber evidence="19">2.4.99.28</ecNumber>
    </recommendedName>
    <alternativeName>
        <fullName evidence="18">Cell division protein FtsW</fullName>
    </alternativeName>
    <alternativeName>
        <fullName evidence="15">Cell wall polymerase</fullName>
    </alternativeName>
    <alternativeName>
        <fullName evidence="14">Peptidoglycan polymerase</fullName>
    </alternativeName>
</protein>
<evidence type="ECO:0000256" key="1">
    <source>
        <dbReference type="ARBA" id="ARBA00004651"/>
    </source>
</evidence>
<evidence type="ECO:0000256" key="13">
    <source>
        <dbReference type="ARBA" id="ARBA00023316"/>
    </source>
</evidence>
<evidence type="ECO:0000256" key="22">
    <source>
        <dbReference type="SAM" id="Phobius"/>
    </source>
</evidence>
<feature type="transmembrane region" description="Helical" evidence="22">
    <location>
        <begin position="57"/>
        <end position="75"/>
    </location>
</feature>
<evidence type="ECO:0000256" key="17">
    <source>
        <dbReference type="ARBA" id="ARBA00041185"/>
    </source>
</evidence>
<organism evidence="23 24">
    <name type="scientific">Paenibacillus spongiae</name>
    <dbReference type="NCBI Taxonomy" id="2909671"/>
    <lineage>
        <taxon>Bacteria</taxon>
        <taxon>Bacillati</taxon>
        <taxon>Bacillota</taxon>
        <taxon>Bacilli</taxon>
        <taxon>Bacillales</taxon>
        <taxon>Paenibacillaceae</taxon>
        <taxon>Paenibacillus</taxon>
    </lineage>
</organism>
<evidence type="ECO:0000256" key="6">
    <source>
        <dbReference type="ARBA" id="ARBA00022679"/>
    </source>
</evidence>
<keyword evidence="3" id="KW-1003">Cell membrane</keyword>
<keyword evidence="6" id="KW-0808">Transferase</keyword>
<dbReference type="Pfam" id="PF01098">
    <property type="entry name" value="FTSW_RODA_SPOVE"/>
    <property type="match status" value="1"/>
</dbReference>
<comment type="function">
    <text evidence="21">Peptidoglycan polymerase that is essential for cell division.</text>
</comment>
<dbReference type="NCBIfam" id="TIGR02614">
    <property type="entry name" value="ftsW"/>
    <property type="match status" value="1"/>
</dbReference>
<sequence>MKTKTNGLRGRPDFLLLVLTLLLVGFGLVMVFSASSNTAVVSKEFDFDALYFTKRQLLFAIVGIGMMFVIMNIPYTKFKKGFILYFIPVVIMLILVPFIGEERNGAKSWFGIGSFGVQPTEFAKLGLILYLGSLISKKGDKFRDFKKGLLPVFVIVAFICGLIMLQPDLGSSIVIAGCALIIIVAGGANLKQLFLAGIIMTSIVAAWASISMMKDPGAWNYRIDRFTAFMDPTSDELGSTYHLSRSLQAIGHGGLTGAGFGHSVQKLKYLPYAYSDFIFAVIAEEFGFIGSMLFLLFYLFFLWRGLLVALRCKDPYGTIVGVGIVSLFALQTVINIGGVTGAMPLTGVTLPFISHGGSSLLVSLASMGVLLSISREYYKQDKTPSNYKKKQRI</sequence>
<comment type="pathway">
    <text evidence="2">Cell wall biogenesis; peptidoglycan biosynthesis.</text>
</comment>
<dbReference type="Proteomes" id="UP001057877">
    <property type="component" value="Chromosome"/>
</dbReference>
<dbReference type="EC" id="2.4.99.28" evidence="19"/>
<accession>A0ABY5S1W0</accession>
<keyword evidence="13" id="KW-0961">Cell wall biogenesis/degradation</keyword>
<keyword evidence="24" id="KW-1185">Reference proteome</keyword>
<keyword evidence="7 22" id="KW-0812">Transmembrane</keyword>
<feature type="transmembrane region" description="Helical" evidence="22">
    <location>
        <begin position="148"/>
        <end position="165"/>
    </location>
</feature>
<keyword evidence="8" id="KW-0133">Cell shape</keyword>
<evidence type="ECO:0000256" key="12">
    <source>
        <dbReference type="ARBA" id="ARBA00023306"/>
    </source>
</evidence>
<name>A0ABY5S1W0_9BACL</name>
<evidence type="ECO:0000256" key="10">
    <source>
        <dbReference type="ARBA" id="ARBA00022989"/>
    </source>
</evidence>
<comment type="catalytic activity">
    <reaction evidence="20">
        <text>[GlcNAc-(1-&gt;4)-Mur2Ac(oyl-L-Ala-gamma-D-Glu-L-Lys-D-Ala-D-Ala)](n)-di-trans,octa-cis-undecaprenyl diphosphate + beta-D-GlcNAc-(1-&gt;4)-Mur2Ac(oyl-L-Ala-gamma-D-Glu-L-Lys-D-Ala-D-Ala)-di-trans,octa-cis-undecaprenyl diphosphate = [GlcNAc-(1-&gt;4)-Mur2Ac(oyl-L-Ala-gamma-D-Glu-L-Lys-D-Ala-D-Ala)](n+1)-di-trans,octa-cis-undecaprenyl diphosphate + di-trans,octa-cis-undecaprenyl diphosphate + H(+)</text>
        <dbReference type="Rhea" id="RHEA:23708"/>
        <dbReference type="Rhea" id="RHEA-COMP:9602"/>
        <dbReference type="Rhea" id="RHEA-COMP:9603"/>
        <dbReference type="ChEBI" id="CHEBI:15378"/>
        <dbReference type="ChEBI" id="CHEBI:58405"/>
        <dbReference type="ChEBI" id="CHEBI:60033"/>
        <dbReference type="ChEBI" id="CHEBI:78435"/>
        <dbReference type="EC" id="2.4.99.28"/>
    </reaction>
</comment>
<feature type="transmembrane region" description="Helical" evidence="22">
    <location>
        <begin position="352"/>
        <end position="373"/>
    </location>
</feature>
<feature type="transmembrane region" description="Helical" evidence="22">
    <location>
        <begin position="112"/>
        <end position="136"/>
    </location>
</feature>
<evidence type="ECO:0000256" key="18">
    <source>
        <dbReference type="ARBA" id="ARBA00041418"/>
    </source>
</evidence>
<feature type="transmembrane region" description="Helical" evidence="22">
    <location>
        <begin position="277"/>
        <end position="303"/>
    </location>
</feature>
<evidence type="ECO:0000256" key="5">
    <source>
        <dbReference type="ARBA" id="ARBA00022676"/>
    </source>
</evidence>
<evidence type="ECO:0000256" key="19">
    <source>
        <dbReference type="ARBA" id="ARBA00044770"/>
    </source>
</evidence>
<evidence type="ECO:0000256" key="3">
    <source>
        <dbReference type="ARBA" id="ARBA00022475"/>
    </source>
</evidence>
<evidence type="ECO:0000256" key="2">
    <source>
        <dbReference type="ARBA" id="ARBA00004752"/>
    </source>
</evidence>
<dbReference type="RefSeq" id="WP_258383944.1">
    <property type="nucleotide sequence ID" value="NZ_CP091430.1"/>
</dbReference>